<accession>A0ABD3GYJ3</accession>
<reference evidence="1 2" key="1">
    <citation type="submission" date="2024-09" db="EMBL/GenBank/DDBJ databases">
        <title>Chromosome-scale assembly of Riccia sorocarpa.</title>
        <authorList>
            <person name="Paukszto L."/>
        </authorList>
    </citation>
    <scope>NUCLEOTIDE SEQUENCE [LARGE SCALE GENOMIC DNA]</scope>
    <source>
        <strain evidence="1">LP-2024</strain>
        <tissue evidence="1">Aerial parts of the thallus</tissue>
    </source>
</reference>
<protein>
    <submittedName>
        <fullName evidence="1">Uncharacterized protein</fullName>
    </submittedName>
</protein>
<comment type="caution">
    <text evidence="1">The sequence shown here is derived from an EMBL/GenBank/DDBJ whole genome shotgun (WGS) entry which is preliminary data.</text>
</comment>
<dbReference type="AlphaFoldDB" id="A0ABD3GYJ3"/>
<gene>
    <name evidence="1" type="ORF">R1sor_001663</name>
</gene>
<dbReference type="Proteomes" id="UP001633002">
    <property type="component" value="Unassembled WGS sequence"/>
</dbReference>
<evidence type="ECO:0000313" key="1">
    <source>
        <dbReference type="EMBL" id="KAL3683641.1"/>
    </source>
</evidence>
<name>A0ABD3GYJ3_9MARC</name>
<sequence>MIFQNENCSYPICGVPHYAPDVRAAMDNIRTHVRFLQENSTHLTQPCDTFIISKIKDAWTRMLEQHKIQMIMENDWQRNDEFRTSGLLKNPGKTFFLQVAAAAVREVNQQVTKQIDVPGVKICTIDHICKKSFDYVWTFT</sequence>
<organism evidence="1 2">
    <name type="scientific">Riccia sorocarpa</name>
    <dbReference type="NCBI Taxonomy" id="122646"/>
    <lineage>
        <taxon>Eukaryota</taxon>
        <taxon>Viridiplantae</taxon>
        <taxon>Streptophyta</taxon>
        <taxon>Embryophyta</taxon>
        <taxon>Marchantiophyta</taxon>
        <taxon>Marchantiopsida</taxon>
        <taxon>Marchantiidae</taxon>
        <taxon>Marchantiales</taxon>
        <taxon>Ricciaceae</taxon>
        <taxon>Riccia</taxon>
    </lineage>
</organism>
<keyword evidence="2" id="KW-1185">Reference proteome</keyword>
<proteinExistence type="predicted"/>
<evidence type="ECO:0000313" key="2">
    <source>
        <dbReference type="Proteomes" id="UP001633002"/>
    </source>
</evidence>
<dbReference type="EMBL" id="JBJQOH010000006">
    <property type="protein sequence ID" value="KAL3683641.1"/>
    <property type="molecule type" value="Genomic_DNA"/>
</dbReference>